<gene>
    <name evidence="2" type="ORF">UFOVP605_29</name>
</gene>
<keyword evidence="1" id="KW-0175">Coiled coil</keyword>
<feature type="coiled-coil region" evidence="1">
    <location>
        <begin position="22"/>
        <end position="56"/>
    </location>
</feature>
<evidence type="ECO:0000256" key="1">
    <source>
        <dbReference type="SAM" id="Coils"/>
    </source>
</evidence>
<dbReference type="EMBL" id="LR796592">
    <property type="protein sequence ID" value="CAB4152893.1"/>
    <property type="molecule type" value="Genomic_DNA"/>
</dbReference>
<accession>A0A6J5N6P2</accession>
<protein>
    <submittedName>
        <fullName evidence="2">Uncharacterized protein</fullName>
    </submittedName>
</protein>
<name>A0A6J5N6P2_9CAUD</name>
<evidence type="ECO:0000313" key="2">
    <source>
        <dbReference type="EMBL" id="CAB4152893.1"/>
    </source>
</evidence>
<reference evidence="2" key="1">
    <citation type="submission" date="2020-04" db="EMBL/GenBank/DDBJ databases">
        <authorList>
            <person name="Chiriac C."/>
            <person name="Salcher M."/>
            <person name="Ghai R."/>
            <person name="Kavagutti S V."/>
        </authorList>
    </citation>
    <scope>NUCLEOTIDE SEQUENCE</scope>
</reference>
<sequence>MIDDSSEPGSWLRHWDSMPHTKTELLDEIRRLRLMNLELNNRIEQLEDAKRQWDISQR</sequence>
<proteinExistence type="predicted"/>
<organism evidence="2">
    <name type="scientific">uncultured Caudovirales phage</name>
    <dbReference type="NCBI Taxonomy" id="2100421"/>
    <lineage>
        <taxon>Viruses</taxon>
        <taxon>Duplodnaviria</taxon>
        <taxon>Heunggongvirae</taxon>
        <taxon>Uroviricota</taxon>
        <taxon>Caudoviricetes</taxon>
        <taxon>Peduoviridae</taxon>
        <taxon>Maltschvirus</taxon>
        <taxon>Maltschvirus maltsch</taxon>
    </lineage>
</organism>